<gene>
    <name evidence="1" type="ORF">SD77_0200</name>
</gene>
<name>A0ABR5B085_BACBA</name>
<protein>
    <recommendedName>
        <fullName evidence="3">Mobile element protein</fullName>
    </recommendedName>
</protein>
<evidence type="ECO:0000313" key="2">
    <source>
        <dbReference type="Proteomes" id="UP000031982"/>
    </source>
</evidence>
<sequence length="39" mass="4757">MLPYKKCFEQEGKFFVQSIKQTFIQAIGQHILHCRRVRF</sequence>
<dbReference type="Proteomes" id="UP000031982">
    <property type="component" value="Unassembled WGS sequence"/>
</dbReference>
<organism evidence="1 2">
    <name type="scientific">Bacillus badius</name>
    <dbReference type="NCBI Taxonomy" id="1455"/>
    <lineage>
        <taxon>Bacteria</taxon>
        <taxon>Bacillati</taxon>
        <taxon>Bacillota</taxon>
        <taxon>Bacilli</taxon>
        <taxon>Bacillales</taxon>
        <taxon>Bacillaceae</taxon>
        <taxon>Pseudobacillus</taxon>
    </lineage>
</organism>
<accession>A0ABR5B085</accession>
<evidence type="ECO:0000313" key="1">
    <source>
        <dbReference type="EMBL" id="KIL80352.1"/>
    </source>
</evidence>
<dbReference type="EMBL" id="JXLP01000001">
    <property type="protein sequence ID" value="KIL80352.1"/>
    <property type="molecule type" value="Genomic_DNA"/>
</dbReference>
<keyword evidence="2" id="KW-1185">Reference proteome</keyword>
<reference evidence="1 2" key="1">
    <citation type="submission" date="2015-01" db="EMBL/GenBank/DDBJ databases">
        <title>Genome Assembly of Bacillus badius MTCC 1458.</title>
        <authorList>
            <person name="Verma A."/>
            <person name="Khatri I."/>
            <person name="Mual P."/>
            <person name="Subramanian S."/>
            <person name="Krishnamurthi S."/>
        </authorList>
    </citation>
    <scope>NUCLEOTIDE SEQUENCE [LARGE SCALE GENOMIC DNA]</scope>
    <source>
        <strain evidence="1 2">MTCC 1458</strain>
    </source>
</reference>
<evidence type="ECO:0008006" key="3">
    <source>
        <dbReference type="Google" id="ProtNLM"/>
    </source>
</evidence>
<comment type="caution">
    <text evidence="1">The sequence shown here is derived from an EMBL/GenBank/DDBJ whole genome shotgun (WGS) entry which is preliminary data.</text>
</comment>
<proteinExistence type="predicted"/>